<organism evidence="2 3">
    <name type="scientific">Streptomyces noursei</name>
    <name type="common">Streptomyces albulus</name>
    <dbReference type="NCBI Taxonomy" id="1971"/>
    <lineage>
        <taxon>Bacteria</taxon>
        <taxon>Bacillati</taxon>
        <taxon>Actinomycetota</taxon>
        <taxon>Actinomycetes</taxon>
        <taxon>Kitasatosporales</taxon>
        <taxon>Streptomycetaceae</taxon>
        <taxon>Streptomyces</taxon>
    </lineage>
</organism>
<reference evidence="3" key="1">
    <citation type="submission" date="2015-09" db="EMBL/GenBank/DDBJ databases">
        <authorList>
            <person name="Graham D.E."/>
            <person name="Mahan K.M."/>
            <person name="Klingeman D.M."/>
            <person name="Fida T."/>
            <person name="Giannone R.J."/>
            <person name="Hettich R.L."/>
            <person name="Parry R.J."/>
            <person name="Spain J.C."/>
        </authorList>
    </citation>
    <scope>NUCLEOTIDE SEQUENCE [LARGE SCALE GENOMIC DNA]</scope>
    <source>
        <strain evidence="3">JCM 4701</strain>
    </source>
</reference>
<dbReference type="AlphaFoldDB" id="A0A2N8PE97"/>
<comment type="caution">
    <text evidence="2">The sequence shown here is derived from an EMBL/GenBank/DDBJ whole genome shotgun (WGS) entry which is preliminary data.</text>
</comment>
<feature type="region of interest" description="Disordered" evidence="1">
    <location>
        <begin position="1"/>
        <end position="52"/>
    </location>
</feature>
<evidence type="ECO:0000313" key="3">
    <source>
        <dbReference type="Proteomes" id="UP000236047"/>
    </source>
</evidence>
<name>A0A2N8PE97_STRNR</name>
<feature type="compositionally biased region" description="Pro residues" evidence="1">
    <location>
        <begin position="22"/>
        <end position="31"/>
    </location>
</feature>
<dbReference type="EMBL" id="LJSN01000003">
    <property type="protein sequence ID" value="PNE39346.1"/>
    <property type="molecule type" value="Genomic_DNA"/>
</dbReference>
<protein>
    <submittedName>
        <fullName evidence="2">Uncharacterized protein</fullName>
    </submittedName>
</protein>
<keyword evidence="3" id="KW-1185">Reference proteome</keyword>
<evidence type="ECO:0000256" key="1">
    <source>
        <dbReference type="SAM" id="MobiDB-lite"/>
    </source>
</evidence>
<dbReference type="Proteomes" id="UP000236047">
    <property type="component" value="Unassembled WGS sequence"/>
</dbReference>
<accession>A0A2N8PE97</accession>
<sequence>MPERTPAASGDYLGRLLARYAPAPPADPFGPPDGADAPGRRTRVRPRLPGPFERVEALRGPAAGEDVEGAADDGGVEDAVAFVDEADGAG</sequence>
<evidence type="ECO:0000313" key="2">
    <source>
        <dbReference type="EMBL" id="PNE39346.1"/>
    </source>
</evidence>
<proteinExistence type="predicted"/>
<gene>
    <name evidence="2" type="ORF">AOB60_36330</name>
</gene>